<reference evidence="14 15" key="1">
    <citation type="submission" date="2022-12" db="EMBL/GenBank/DDBJ databases">
        <title>Genome sequence of Pasteurellaceae Bisgaard Taxon 45.</title>
        <authorList>
            <person name="Foggin C."/>
            <person name="Rosen L.E."/>
            <person name="Henton M."/>
            <person name="Buys A."/>
            <person name="Floyd T."/>
            <person name="Turner A.D."/>
            <person name="Tarbin J."/>
            <person name="Lloyd A.S."/>
            <person name="Chaitezvi C."/>
            <person name="Ellis R.J."/>
            <person name="Roberts H.C."/>
            <person name="Dastjerdi A."/>
            <person name="Nunez A."/>
            <person name="Van Vliet A.H."/>
            <person name="Steinbach F."/>
        </authorList>
    </citation>
    <scope>NUCLEOTIDE SEQUENCE [LARGE SCALE GENOMIC DNA]</scope>
    <source>
        <strain evidence="14 15">VF20HR</strain>
    </source>
</reference>
<evidence type="ECO:0000256" key="5">
    <source>
        <dbReference type="ARBA" id="ARBA00022676"/>
    </source>
</evidence>
<dbReference type="InterPro" id="IPR002201">
    <property type="entry name" value="Glyco_trans_9"/>
</dbReference>
<keyword evidence="3" id="KW-1003">Cell membrane</keyword>
<dbReference type="SUPFAM" id="SSF53756">
    <property type="entry name" value="UDP-Glycosyltransferase/glycogen phosphorylase"/>
    <property type="match status" value="1"/>
</dbReference>
<evidence type="ECO:0000256" key="7">
    <source>
        <dbReference type="ARBA" id="ARBA00022985"/>
    </source>
</evidence>
<evidence type="ECO:0000256" key="3">
    <source>
        <dbReference type="ARBA" id="ARBA00022475"/>
    </source>
</evidence>
<comment type="pathway">
    <text evidence="2">Bacterial outer membrane biogenesis; LPS core biosynthesis.</text>
</comment>
<keyword evidence="5 14" id="KW-0328">Glycosyltransferase</keyword>
<name>A0ABT9KED6_9PAST</name>
<comment type="similarity">
    <text evidence="9">Belongs to the glycosyltransferase 9 family.</text>
</comment>
<keyword evidence="7" id="KW-0448">Lipopolysaccharide biosynthesis</keyword>
<comment type="caution">
    <text evidence="14">The sequence shown here is derived from an EMBL/GenBank/DDBJ whole genome shotgun (WGS) entry which is preliminary data.</text>
</comment>
<gene>
    <name evidence="14" type="primary">rfaC</name>
    <name evidence="14" type="ORF">O7M46_05535</name>
</gene>
<evidence type="ECO:0000256" key="11">
    <source>
        <dbReference type="ARBA" id="ARBA00044190"/>
    </source>
</evidence>
<evidence type="ECO:0000256" key="4">
    <source>
        <dbReference type="ARBA" id="ARBA00022519"/>
    </source>
</evidence>
<evidence type="ECO:0000256" key="9">
    <source>
        <dbReference type="ARBA" id="ARBA00043995"/>
    </source>
</evidence>
<evidence type="ECO:0000256" key="6">
    <source>
        <dbReference type="ARBA" id="ARBA00022679"/>
    </source>
</evidence>
<evidence type="ECO:0000256" key="10">
    <source>
        <dbReference type="ARBA" id="ARBA00044041"/>
    </source>
</evidence>
<dbReference type="Gene3D" id="3.40.50.2000">
    <property type="entry name" value="Glycogen Phosphorylase B"/>
    <property type="match status" value="2"/>
</dbReference>
<evidence type="ECO:0000256" key="12">
    <source>
        <dbReference type="ARBA" id="ARBA00044330"/>
    </source>
</evidence>
<protein>
    <recommendedName>
        <fullName evidence="11">Lipopolysaccharide heptosyltransferase 1</fullName>
        <ecNumber evidence="10">2.4.99.23</ecNumber>
    </recommendedName>
    <alternativeName>
        <fullName evidence="12">ADP-heptose:lipopolysaccharide heptosyltransferase I</fullName>
    </alternativeName>
</protein>
<dbReference type="CDD" id="cd03789">
    <property type="entry name" value="GT9_LPS_heptosyltransferase"/>
    <property type="match status" value="1"/>
</dbReference>
<evidence type="ECO:0000256" key="2">
    <source>
        <dbReference type="ARBA" id="ARBA00004713"/>
    </source>
</evidence>
<accession>A0ABT9KED6</accession>
<dbReference type="GO" id="GO:0016757">
    <property type="term" value="F:glycosyltransferase activity"/>
    <property type="evidence" value="ECO:0007669"/>
    <property type="project" value="UniProtKB-KW"/>
</dbReference>
<keyword evidence="15" id="KW-1185">Reference proteome</keyword>
<sequence>MKICLVKTSSMGDILHSLPALTDAQQALPHLQVDWVVEENFAEIPRWHSAVRQVIPIALRRWRQSPFSAQTQNQWKQYRTLLQAERYDAVIDAQGLVKSALFATRLAQGTRHGYDRHSIREPLAAFFYDKKYAISYQQHAVERIRQLFAQSLKYSLPAHKGDYGIARHFAIKPNPTPYLLFFHGTTRQDKFLPDTQWRALAEKLTARGIHIRLPWSNPQEKQRAEMIAQNLEQVTILPKSTLSELAQHIVNAHAVVSVDTGLAHLTAALDKTNLTLYGATDPKLIGTYGKNQHYLVADSMKKIEADDILQKLTALLSLDTIQFSKIIPTNPTA</sequence>
<dbReference type="EC" id="2.4.99.23" evidence="10"/>
<dbReference type="Proteomes" id="UP001224083">
    <property type="component" value="Unassembled WGS sequence"/>
</dbReference>
<comment type="subcellular location">
    <subcellularLocation>
        <location evidence="1">Cell inner membrane</location>
        <topology evidence="1">Peripheral membrane protein</topology>
        <orientation evidence="1">Cytoplasmic side</orientation>
    </subcellularLocation>
</comment>
<evidence type="ECO:0000256" key="8">
    <source>
        <dbReference type="ARBA" id="ARBA00023136"/>
    </source>
</evidence>
<evidence type="ECO:0000256" key="13">
    <source>
        <dbReference type="ARBA" id="ARBA00049201"/>
    </source>
</evidence>
<dbReference type="PANTHER" id="PTHR30160">
    <property type="entry name" value="TETRAACYLDISACCHARIDE 4'-KINASE-RELATED"/>
    <property type="match status" value="1"/>
</dbReference>
<dbReference type="EMBL" id="JAQAHH010000006">
    <property type="protein sequence ID" value="MDP9500414.1"/>
    <property type="molecule type" value="Genomic_DNA"/>
</dbReference>
<dbReference type="PANTHER" id="PTHR30160:SF19">
    <property type="entry name" value="LIPOPOLYSACCHARIDE HEPTOSYLTRANSFERASE 1"/>
    <property type="match status" value="1"/>
</dbReference>
<keyword evidence="4" id="KW-0997">Cell inner membrane</keyword>
<keyword evidence="8" id="KW-0472">Membrane</keyword>
<dbReference type="InterPro" id="IPR011908">
    <property type="entry name" value="LipoPS_heptosylTferase-I"/>
</dbReference>
<evidence type="ECO:0000313" key="15">
    <source>
        <dbReference type="Proteomes" id="UP001224083"/>
    </source>
</evidence>
<evidence type="ECO:0000256" key="1">
    <source>
        <dbReference type="ARBA" id="ARBA00004515"/>
    </source>
</evidence>
<proteinExistence type="inferred from homology"/>
<comment type="catalytic activity">
    <reaction evidence="13">
        <text>an alpha-Kdo-(2-&gt;4)-alpha-Kdo-(2-&gt;6)-lipid A + ADP-L-glycero-beta-D-manno-heptose = an L-alpha-D-Hep-(1-&gt;5)-[alpha-Kdo-(2-&gt;4)]-alpha-Kdo-(2-&gt;6)-lipid A + ADP + H(+)</text>
        <dbReference type="Rhea" id="RHEA:74067"/>
        <dbReference type="ChEBI" id="CHEBI:15378"/>
        <dbReference type="ChEBI" id="CHEBI:61506"/>
        <dbReference type="ChEBI" id="CHEBI:176431"/>
        <dbReference type="ChEBI" id="CHEBI:193068"/>
        <dbReference type="ChEBI" id="CHEBI:456216"/>
        <dbReference type="EC" id="2.4.99.23"/>
    </reaction>
</comment>
<dbReference type="InterPro" id="IPR051199">
    <property type="entry name" value="LPS_LOS_Heptosyltrfase"/>
</dbReference>
<keyword evidence="6 14" id="KW-0808">Transferase</keyword>
<dbReference type="NCBIfam" id="TIGR02193">
    <property type="entry name" value="heptsyl_trn_I"/>
    <property type="match status" value="1"/>
</dbReference>
<dbReference type="Pfam" id="PF01075">
    <property type="entry name" value="Glyco_transf_9"/>
    <property type="match status" value="1"/>
</dbReference>
<evidence type="ECO:0000313" key="14">
    <source>
        <dbReference type="EMBL" id="MDP9500414.1"/>
    </source>
</evidence>
<dbReference type="NCBIfam" id="NF008204">
    <property type="entry name" value="PRK10964.1"/>
    <property type="match status" value="1"/>
</dbReference>
<organism evidence="14 15">
    <name type="scientific">Bisgaard Taxon 45</name>
    <dbReference type="NCBI Taxonomy" id="304289"/>
    <lineage>
        <taxon>Bacteria</taxon>
        <taxon>Pseudomonadati</taxon>
        <taxon>Pseudomonadota</taxon>
        <taxon>Gammaproteobacteria</taxon>
        <taxon>Pasteurellales</taxon>
        <taxon>Pasteurellaceae</taxon>
    </lineage>
</organism>